<keyword evidence="1" id="KW-1133">Transmembrane helix</keyword>
<sequence length="1348" mass="149903">MRRFSTFILSLSLACSLRAEISLPENADPASWAEVVAQLSDPELRPQVEKALSQRKHFPRKELVSLLNHPQLAVRIGAIELLEDASGETYDFSPWAEPDKSEDNKTSIELWQRWAKQDTKISKKSAKLSEEQINSYIRNLLSDERSRVSRAIRMLEGDNYNAVSAIQQFIVAHPELPASKLSQLKQAQYELVLIKSAKSSASTIARDLVIGNRDQQLAALGQLKSLGLVTIPIIRDFINSPDALVRETSIDTLISVGGRQVLPFIAEQLKKEKDVNVIHIAIRRVKDIPEKESIDIVQVFLDHKDEDIVVSAISAITKLSAGEDSDFSFNSGPKTTSTIPEAVQEKVLSLLDDPRWRVRVAAVEYVDRCKASDAKDKILQLLKNGKDEYVRSKAIAAAVSLKAREAIPIFEDLYLKHDDLIGSLTPAYMSLAGSFSDKLRAHLLSRDPDTIISAIKAFSGDKQDRLKILAALCTHENLDVACVALRTIANDSDKLEYDFVANVITDAINSGSDEKIQAVLSTLELPRTNFVDPRLTRLINDSGLNSEKTSLDPLYDAFIRPNGKQLGPLLTVETSAHGGANTLKETLVKLAQNTDNQERTFQICLVLTKAGDKRGIDLLNGDVAKMPVSKRASLAESLYKANSGNVISIFKALLQDESSEIRAEAADNALSNENNAVLIQMVLENLVQEDTKLKPSEAYKYRLSNIARNSRNRRLLNSWCKTQLESDKSSDEVKILACILMSSGLRLSDEQAIAAHTTSENQWVRRAAWHCLGNSNSNWFKENIRKLSADKSANVRSVIPEIFSKGGSAWMHYFNDLESRSDSSYSSTRSRRRLSTDAEQLLYDMAKADPSEQIRFEAYFALLTHSRSIDLPAFIALINKQPKETRAVYRLSDHVEDNYRFMGKGMRPLLAYIDFKRISRSKHKPILNHFKSDDDSDSSGFTTFTELAASIDSSTAPQHLSTPEDRVKEMAKRASLILVFFEKEGCSQCAKAIEVAKDLKRDFPLLEIKRFSISSEDGILLNAHLSRVLDLPATADGKVPAFFTSTGYIVPPITAQKLGGLLENTMNSPEQKDWYILKAPEQIAMAKQHVETKYDALTLPIVIAGGLLDGINPCAFATIIFFLSYLTVAKRSPKEIFMVGTAFILAVFLAYLSVGLLFSSFVKNLTENTSYLWLRNALNYVFAGFALLVAVLSFRDYLRARKGKLDEMTLQLPSFLKNRIRGVIRKGAKSSRFVIAAFFSGIAISFLELACTGQVYAPIIYKINQGSADAVSMLVIYNLAFVLPLIVIFALAMGGMKSNALIQFQQKHTAMIKLLTAGLFLLLFVVLIFSDYISGLIKNLQPSISSMM</sequence>
<keyword evidence="4" id="KW-1185">Reference proteome</keyword>
<gene>
    <name evidence="3" type="ORF">SAMN02745181_1079</name>
</gene>
<dbReference type="OrthoDB" id="9797355at2"/>
<keyword evidence="1" id="KW-0472">Membrane</keyword>
<organism evidence="3 4">
    <name type="scientific">Rubritalea squalenifaciens DSM 18772</name>
    <dbReference type="NCBI Taxonomy" id="1123071"/>
    <lineage>
        <taxon>Bacteria</taxon>
        <taxon>Pseudomonadati</taxon>
        <taxon>Verrucomicrobiota</taxon>
        <taxon>Verrucomicrobiia</taxon>
        <taxon>Verrucomicrobiales</taxon>
        <taxon>Rubritaleaceae</taxon>
        <taxon>Rubritalea</taxon>
    </lineage>
</organism>
<dbReference type="Pfam" id="PF13646">
    <property type="entry name" value="HEAT_2"/>
    <property type="match status" value="1"/>
</dbReference>
<evidence type="ECO:0000256" key="1">
    <source>
        <dbReference type="SAM" id="Phobius"/>
    </source>
</evidence>
<feature type="transmembrane region" description="Helical" evidence="1">
    <location>
        <begin position="1271"/>
        <end position="1293"/>
    </location>
</feature>
<dbReference type="InterPro" id="IPR051790">
    <property type="entry name" value="Cytochrome_c-biogenesis_DsbD"/>
</dbReference>
<proteinExistence type="predicted"/>
<keyword evidence="2" id="KW-0732">Signal</keyword>
<dbReference type="SUPFAM" id="SSF48371">
    <property type="entry name" value="ARM repeat"/>
    <property type="match status" value="3"/>
</dbReference>
<feature type="transmembrane region" description="Helical" evidence="1">
    <location>
        <begin position="1097"/>
        <end position="1124"/>
    </location>
</feature>
<evidence type="ECO:0000313" key="4">
    <source>
        <dbReference type="Proteomes" id="UP000184510"/>
    </source>
</evidence>
<dbReference type="PROSITE" id="PS51257">
    <property type="entry name" value="PROKAR_LIPOPROTEIN"/>
    <property type="match status" value="1"/>
</dbReference>
<keyword evidence="1" id="KW-0812">Transmembrane</keyword>
<protein>
    <submittedName>
        <fullName evidence="3">Cytochrome c biogenesis protein CcdA</fullName>
    </submittedName>
</protein>
<feature type="transmembrane region" description="Helical" evidence="1">
    <location>
        <begin position="1314"/>
        <end position="1337"/>
    </location>
</feature>
<feature type="transmembrane region" description="Helical" evidence="1">
    <location>
        <begin position="1233"/>
        <end position="1259"/>
    </location>
</feature>
<feature type="transmembrane region" description="Helical" evidence="1">
    <location>
        <begin position="1136"/>
        <end position="1158"/>
    </location>
</feature>
<name>A0A1M6ENI6_9BACT</name>
<dbReference type="EMBL" id="FQYR01000002">
    <property type="protein sequence ID" value="SHI87087.1"/>
    <property type="molecule type" value="Genomic_DNA"/>
</dbReference>
<feature type="signal peptide" evidence="2">
    <location>
        <begin position="1"/>
        <end position="19"/>
    </location>
</feature>
<dbReference type="STRING" id="1123071.SAMN02745181_1079"/>
<evidence type="ECO:0000313" key="3">
    <source>
        <dbReference type="EMBL" id="SHI87087.1"/>
    </source>
</evidence>
<dbReference type="RefSeq" id="WP_143158436.1">
    <property type="nucleotide sequence ID" value="NZ_FQYR01000002.1"/>
</dbReference>
<dbReference type="PANTHER" id="PTHR31272:SF9">
    <property type="entry name" value="BLL1027 PROTEIN"/>
    <property type="match status" value="1"/>
</dbReference>
<dbReference type="Gene3D" id="1.25.10.10">
    <property type="entry name" value="Leucine-rich Repeat Variant"/>
    <property type="match status" value="2"/>
</dbReference>
<evidence type="ECO:0000256" key="2">
    <source>
        <dbReference type="SAM" id="SignalP"/>
    </source>
</evidence>
<feature type="chain" id="PRO_5012183824" evidence="2">
    <location>
        <begin position="20"/>
        <end position="1348"/>
    </location>
</feature>
<dbReference type="InterPro" id="IPR016024">
    <property type="entry name" value="ARM-type_fold"/>
</dbReference>
<dbReference type="InterPro" id="IPR011989">
    <property type="entry name" value="ARM-like"/>
</dbReference>
<dbReference type="Proteomes" id="UP000184510">
    <property type="component" value="Unassembled WGS sequence"/>
</dbReference>
<accession>A0A1M6ENI6</accession>
<feature type="transmembrane region" description="Helical" evidence="1">
    <location>
        <begin position="1178"/>
        <end position="1198"/>
    </location>
</feature>
<dbReference type="InParanoid" id="A0A1M6ENI6"/>
<dbReference type="PANTHER" id="PTHR31272">
    <property type="entry name" value="CYTOCHROME C-TYPE BIOGENESIS PROTEIN HI_1454-RELATED"/>
    <property type="match status" value="1"/>
</dbReference>
<reference evidence="3 4" key="1">
    <citation type="submission" date="2016-11" db="EMBL/GenBank/DDBJ databases">
        <authorList>
            <person name="Jaros S."/>
            <person name="Januszkiewicz K."/>
            <person name="Wedrychowicz H."/>
        </authorList>
    </citation>
    <scope>NUCLEOTIDE SEQUENCE [LARGE SCALE GENOMIC DNA]</scope>
    <source>
        <strain evidence="3 4">DSM 18772</strain>
    </source>
</reference>